<gene>
    <name evidence="2" type="ORF">SNAT2548_LOCUS12911</name>
</gene>
<organism evidence="2 3">
    <name type="scientific">Symbiodinium natans</name>
    <dbReference type="NCBI Taxonomy" id="878477"/>
    <lineage>
        <taxon>Eukaryota</taxon>
        <taxon>Sar</taxon>
        <taxon>Alveolata</taxon>
        <taxon>Dinophyceae</taxon>
        <taxon>Suessiales</taxon>
        <taxon>Symbiodiniaceae</taxon>
        <taxon>Symbiodinium</taxon>
    </lineage>
</organism>
<comment type="caution">
    <text evidence="2">The sequence shown here is derived from an EMBL/GenBank/DDBJ whole genome shotgun (WGS) entry which is preliminary data.</text>
</comment>
<protein>
    <submittedName>
        <fullName evidence="2">Uncharacterized protein</fullName>
    </submittedName>
</protein>
<evidence type="ECO:0000256" key="1">
    <source>
        <dbReference type="SAM" id="MobiDB-lite"/>
    </source>
</evidence>
<sequence>MSAQSVGALDCGTGRRWHPDRVWPKQWNDQPAGEEGLPTLLRGRGSGEGCGRAASATTNEEAAAASSAVAAAQDTESDELVENDSDEPVQVCTLCDADLLELVRQLRIEAEKAKSPEEQKTRVPRTPAATTVETAAVSAAERSAASQGHLSRGALREGQGSSFTTHAARG</sequence>
<feature type="compositionally biased region" description="Polar residues" evidence="1">
    <location>
        <begin position="159"/>
        <end position="170"/>
    </location>
</feature>
<reference evidence="2" key="1">
    <citation type="submission" date="2021-02" db="EMBL/GenBank/DDBJ databases">
        <authorList>
            <person name="Dougan E. K."/>
            <person name="Rhodes N."/>
            <person name="Thang M."/>
            <person name="Chan C."/>
        </authorList>
    </citation>
    <scope>NUCLEOTIDE SEQUENCE</scope>
</reference>
<evidence type="ECO:0000313" key="2">
    <source>
        <dbReference type="EMBL" id="CAE7254782.1"/>
    </source>
</evidence>
<dbReference type="EMBL" id="CAJNDS010001306">
    <property type="protein sequence ID" value="CAE7254782.1"/>
    <property type="molecule type" value="Genomic_DNA"/>
</dbReference>
<feature type="region of interest" description="Disordered" evidence="1">
    <location>
        <begin position="1"/>
        <end position="85"/>
    </location>
</feature>
<feature type="compositionally biased region" description="Low complexity" evidence="1">
    <location>
        <begin position="53"/>
        <end position="74"/>
    </location>
</feature>
<feature type="compositionally biased region" description="Acidic residues" evidence="1">
    <location>
        <begin position="75"/>
        <end position="85"/>
    </location>
</feature>
<feature type="region of interest" description="Disordered" evidence="1">
    <location>
        <begin position="109"/>
        <end position="170"/>
    </location>
</feature>
<keyword evidence="3" id="KW-1185">Reference proteome</keyword>
<feature type="compositionally biased region" description="Basic and acidic residues" evidence="1">
    <location>
        <begin position="109"/>
        <end position="121"/>
    </location>
</feature>
<accession>A0A812MDX2</accession>
<name>A0A812MDX2_9DINO</name>
<dbReference type="Proteomes" id="UP000604046">
    <property type="component" value="Unassembled WGS sequence"/>
</dbReference>
<proteinExistence type="predicted"/>
<dbReference type="AlphaFoldDB" id="A0A812MDX2"/>
<evidence type="ECO:0000313" key="3">
    <source>
        <dbReference type="Proteomes" id="UP000604046"/>
    </source>
</evidence>
<feature type="compositionally biased region" description="Low complexity" evidence="1">
    <location>
        <begin position="124"/>
        <end position="145"/>
    </location>
</feature>